<name>A0ACB7YXW3_9ERIC</name>
<evidence type="ECO:0000313" key="1">
    <source>
        <dbReference type="EMBL" id="KAH7858099.1"/>
    </source>
</evidence>
<gene>
    <name evidence="1" type="ORF">Vadar_019982</name>
</gene>
<keyword evidence="2" id="KW-1185">Reference proteome</keyword>
<accession>A0ACB7YXW3</accession>
<dbReference type="EMBL" id="CM037153">
    <property type="protein sequence ID" value="KAH7858099.1"/>
    <property type="molecule type" value="Genomic_DNA"/>
</dbReference>
<organism evidence="1 2">
    <name type="scientific">Vaccinium darrowii</name>
    <dbReference type="NCBI Taxonomy" id="229202"/>
    <lineage>
        <taxon>Eukaryota</taxon>
        <taxon>Viridiplantae</taxon>
        <taxon>Streptophyta</taxon>
        <taxon>Embryophyta</taxon>
        <taxon>Tracheophyta</taxon>
        <taxon>Spermatophyta</taxon>
        <taxon>Magnoliopsida</taxon>
        <taxon>eudicotyledons</taxon>
        <taxon>Gunneridae</taxon>
        <taxon>Pentapetalae</taxon>
        <taxon>asterids</taxon>
        <taxon>Ericales</taxon>
        <taxon>Ericaceae</taxon>
        <taxon>Vaccinioideae</taxon>
        <taxon>Vaccinieae</taxon>
        <taxon>Vaccinium</taxon>
    </lineage>
</organism>
<proteinExistence type="predicted"/>
<reference evidence="1 2" key="1">
    <citation type="journal article" date="2021" name="Hortic Res">
        <title>High-quality reference genome and annotation aids understanding of berry development for evergreen blueberry (Vaccinium darrowii).</title>
        <authorList>
            <person name="Yu J."/>
            <person name="Hulse-Kemp A.M."/>
            <person name="Babiker E."/>
            <person name="Staton M."/>
        </authorList>
    </citation>
    <scope>NUCLEOTIDE SEQUENCE [LARGE SCALE GENOMIC DNA]</scope>
    <source>
        <strain evidence="2">cv. NJ 8807/NJ 8810</strain>
        <tissue evidence="1">Young leaf</tissue>
    </source>
</reference>
<dbReference type="Proteomes" id="UP000828048">
    <property type="component" value="Chromosome 3"/>
</dbReference>
<sequence>MLDCIAICAMDSVILLCKYHGESCRIRMFWDSKFLHLYEKLSSRWSSLKSAGVKLSYSLPGDPCCLIQNDEDLEIMLDMMFKPGCHEISVSIIDCGSSSSGSTTYGCSRTNEVLSSFRREWSLDVDTEVDLMPSFCDHRDTVLLSAGWRDLIKEIGQKFVGVVEFREALSKFAIYFGFEYDFIKNDKERVSAACRMKQSDLACPWMVHGRVDHLSGNFYIRQLTNSHTCGASVLKLKHSRATSSLVGKLVIEDILSQPLKRPVDVTSDLKRLYGVSISYTRAWMGVEKAKADAFGDYSTSFDDLRWWVDAVRKSNPESVFDIEYDVDTNRFSRLFVAFHACTSGFTHCRPILFLDGTFLKARHKGCLLAALAKDGLFLVCFAIVDSESKDNRYWFLAKLRTILGNDGHSLAICDGNESNGMVLSLLNTVGDDRNVVFISDRNEGILDGVAKNFPLSPHAYCLYHLKQNLRHALTGIKGGFREYLIHLFGMAAYAPNEGSFNEQIAKLKGYGIKKVEDFLTNAPKDHWACAFFPGKWYGEMSSSLSESFNSWIREERHFPVTQLVDRIRVKIMEQLSARHEASLKWNQTCKSWTTSKSSADVYEIHCDPSVSVDIAKRTCSSGQWQFKGFPCCHAVCAIFNSKKQLNLYVDPYFYVSTYREVYSKSIFSIPTLWKPAAVVNDDTILPPLSRKPPGRPRKKWIRSNGPLKCSRCGKIARHNKKTCTEDLRISGS</sequence>
<protein>
    <submittedName>
        <fullName evidence="1">Uncharacterized protein</fullName>
    </submittedName>
</protein>
<comment type="caution">
    <text evidence="1">The sequence shown here is derived from an EMBL/GenBank/DDBJ whole genome shotgun (WGS) entry which is preliminary data.</text>
</comment>
<evidence type="ECO:0000313" key="2">
    <source>
        <dbReference type="Proteomes" id="UP000828048"/>
    </source>
</evidence>